<dbReference type="Pfam" id="PF19583">
    <property type="entry name" value="ODP"/>
    <property type="match status" value="1"/>
</dbReference>
<protein>
    <submittedName>
        <fullName evidence="2">Metallo-beta-lactamase</fullName>
    </submittedName>
</protein>
<feature type="domain" description="Flavodoxin-like" evidence="1">
    <location>
        <begin position="254"/>
        <end position="391"/>
    </location>
</feature>
<dbReference type="InterPro" id="IPR008254">
    <property type="entry name" value="Flavodoxin/NO_synth"/>
</dbReference>
<dbReference type="CDD" id="cd07709">
    <property type="entry name" value="flavodiiron_proteins_MBL-fold"/>
    <property type="match status" value="1"/>
</dbReference>
<sequence>MKIPQETLQISPGAHWVGVKDWDRRMFDRLIPLPNGTSYNAYLVQGEKKTALIDSVNPGFEESLEKKVRKISDPEEIDYFIMNHAEPDHANAISNMLSLSKNGEVLTTGKGKELAHELHYIEEENIREVKDGETLNLGEKTLRFIKAPWLHWPETMLTFYEEEGILFPCDFFGSHLASGKFYDEEIGDEVYNYAKSYYGEIMMPFNKMVRQALDKIEDLDIEMIAPSHGPIHKNPERIIEHYRKWSEGEVKEKVLIIYISMWGSTEKLVKVLTETIASENVEIVPVNLATTGLGKIAGEIVDSAGIIIGTPTVLGGSHPKIHHVAYLAKKLNPPTDYLGVVESHGWSGGAVFQLTDMLGDMDAEVVGSVGVLGSPEDEDIRKVINFGKEFANKVKKD</sequence>
<evidence type="ECO:0000259" key="1">
    <source>
        <dbReference type="PROSITE" id="PS50902"/>
    </source>
</evidence>
<dbReference type="SUPFAM" id="SSF52218">
    <property type="entry name" value="Flavoproteins"/>
    <property type="match status" value="1"/>
</dbReference>
<evidence type="ECO:0000313" key="3">
    <source>
        <dbReference type="Proteomes" id="UP000070404"/>
    </source>
</evidence>
<dbReference type="SUPFAM" id="SSF56281">
    <property type="entry name" value="Metallo-hydrolase/oxidoreductase"/>
    <property type="match status" value="1"/>
</dbReference>
<evidence type="ECO:0000313" key="2">
    <source>
        <dbReference type="EMBL" id="KXB07058.1"/>
    </source>
</evidence>
<name>A0A133VKS9_9EURY</name>
<dbReference type="InterPro" id="IPR001279">
    <property type="entry name" value="Metallo-B-lactamas"/>
</dbReference>
<dbReference type="SMART" id="SM00849">
    <property type="entry name" value="Lactamase_B"/>
    <property type="match status" value="1"/>
</dbReference>
<organism evidence="2 3">
    <name type="scientific">candidate division MSBL1 archaeon SCGC-AAA382C18</name>
    <dbReference type="NCBI Taxonomy" id="1698281"/>
    <lineage>
        <taxon>Archaea</taxon>
        <taxon>Methanobacteriati</taxon>
        <taxon>Methanobacteriota</taxon>
        <taxon>candidate division MSBL1</taxon>
    </lineage>
</organism>
<dbReference type="Gene3D" id="3.60.15.10">
    <property type="entry name" value="Ribonuclease Z/Hydroxyacylglutathione hydrolase-like"/>
    <property type="match status" value="1"/>
</dbReference>
<dbReference type="AlphaFoldDB" id="A0A133VKS9"/>
<dbReference type="Gene3D" id="3.40.50.360">
    <property type="match status" value="1"/>
</dbReference>
<dbReference type="InterPro" id="IPR036866">
    <property type="entry name" value="RibonucZ/Hydroxyglut_hydro"/>
</dbReference>
<dbReference type="PIRSF" id="PIRSF005243">
    <property type="entry name" value="ROO"/>
    <property type="match status" value="1"/>
</dbReference>
<dbReference type="Proteomes" id="UP000070404">
    <property type="component" value="Unassembled WGS sequence"/>
</dbReference>
<reference evidence="2 3" key="1">
    <citation type="journal article" date="2016" name="Sci. Rep.">
        <title>Metabolic traits of an uncultured archaeal lineage -MSBL1- from brine pools of the Red Sea.</title>
        <authorList>
            <person name="Mwirichia R."/>
            <person name="Alam I."/>
            <person name="Rashid M."/>
            <person name="Vinu M."/>
            <person name="Ba-Alawi W."/>
            <person name="Anthony Kamau A."/>
            <person name="Kamanda Ngugi D."/>
            <person name="Goker M."/>
            <person name="Klenk H.P."/>
            <person name="Bajic V."/>
            <person name="Stingl U."/>
        </authorList>
    </citation>
    <scope>NUCLEOTIDE SEQUENCE [LARGE SCALE GENOMIC DNA]</scope>
    <source>
        <strain evidence="2">SCGC-AAA382C18</strain>
    </source>
</reference>
<dbReference type="InterPro" id="IPR045761">
    <property type="entry name" value="ODP_dom"/>
</dbReference>
<dbReference type="GO" id="GO:0009055">
    <property type="term" value="F:electron transfer activity"/>
    <property type="evidence" value="ECO:0007669"/>
    <property type="project" value="InterPro"/>
</dbReference>
<dbReference type="PROSITE" id="PS50902">
    <property type="entry name" value="FLAVODOXIN_LIKE"/>
    <property type="match status" value="1"/>
</dbReference>
<dbReference type="InterPro" id="IPR016440">
    <property type="entry name" value="Rubredoxin-O_OxRdtase"/>
</dbReference>
<dbReference type="GO" id="GO:0046872">
    <property type="term" value="F:metal ion binding"/>
    <property type="evidence" value="ECO:0007669"/>
    <property type="project" value="InterPro"/>
</dbReference>
<dbReference type="InterPro" id="IPR029039">
    <property type="entry name" value="Flavoprotein-like_sf"/>
</dbReference>
<gene>
    <name evidence="2" type="ORF">AKJ52_01035</name>
</gene>
<comment type="caution">
    <text evidence="2">The sequence shown here is derived from an EMBL/GenBank/DDBJ whole genome shotgun (WGS) entry which is preliminary data.</text>
</comment>
<keyword evidence="3" id="KW-1185">Reference proteome</keyword>
<dbReference type="GO" id="GO:0016491">
    <property type="term" value="F:oxidoreductase activity"/>
    <property type="evidence" value="ECO:0007669"/>
    <property type="project" value="InterPro"/>
</dbReference>
<dbReference type="PANTHER" id="PTHR43717:SF1">
    <property type="entry name" value="ANAEROBIC NITRIC OXIDE REDUCTASE FLAVORUBREDOXIN"/>
    <property type="match status" value="1"/>
</dbReference>
<proteinExistence type="predicted"/>
<accession>A0A133VKS9</accession>
<dbReference type="EMBL" id="LHYF01000012">
    <property type="protein sequence ID" value="KXB07058.1"/>
    <property type="molecule type" value="Genomic_DNA"/>
</dbReference>
<dbReference type="PANTHER" id="PTHR43717">
    <property type="entry name" value="ANAEROBIC NITRIC OXIDE REDUCTASE FLAVORUBREDOXIN"/>
    <property type="match status" value="1"/>
</dbReference>
<dbReference type="GO" id="GO:0010181">
    <property type="term" value="F:FMN binding"/>
    <property type="evidence" value="ECO:0007669"/>
    <property type="project" value="InterPro"/>
</dbReference>